<dbReference type="InterPro" id="IPR000620">
    <property type="entry name" value="EamA_dom"/>
</dbReference>
<feature type="transmembrane region" description="Helical" evidence="1">
    <location>
        <begin position="173"/>
        <end position="193"/>
    </location>
</feature>
<dbReference type="EMBL" id="JACWMX010000002">
    <property type="protein sequence ID" value="MBD1392836.1"/>
    <property type="molecule type" value="Genomic_DNA"/>
</dbReference>
<feature type="transmembrane region" description="Helical" evidence="1">
    <location>
        <begin position="237"/>
        <end position="256"/>
    </location>
</feature>
<feature type="transmembrane region" description="Helical" evidence="1">
    <location>
        <begin position="117"/>
        <end position="135"/>
    </location>
</feature>
<feature type="transmembrane region" description="Helical" evidence="1">
    <location>
        <begin position="88"/>
        <end position="110"/>
    </location>
</feature>
<feature type="domain" description="EamA" evidence="2">
    <location>
        <begin position="9"/>
        <end position="133"/>
    </location>
</feature>
<name>A0A926NN73_9SPHI</name>
<proteinExistence type="predicted"/>
<keyword evidence="1" id="KW-1133">Transmembrane helix</keyword>
<dbReference type="PANTHER" id="PTHR22911">
    <property type="entry name" value="ACYL-MALONYL CONDENSING ENZYME-RELATED"/>
    <property type="match status" value="1"/>
</dbReference>
<feature type="transmembrane region" description="Helical" evidence="1">
    <location>
        <begin position="205"/>
        <end position="225"/>
    </location>
</feature>
<dbReference type="RefSeq" id="WP_191162135.1">
    <property type="nucleotide sequence ID" value="NZ_JACWMX010000002.1"/>
</dbReference>
<keyword evidence="1" id="KW-0812">Transmembrane</keyword>
<evidence type="ECO:0000256" key="1">
    <source>
        <dbReference type="SAM" id="Phobius"/>
    </source>
</evidence>
<feature type="transmembrane region" description="Helical" evidence="1">
    <location>
        <begin position="141"/>
        <end position="161"/>
    </location>
</feature>
<dbReference type="Proteomes" id="UP000619078">
    <property type="component" value="Unassembled WGS sequence"/>
</dbReference>
<dbReference type="Pfam" id="PF00892">
    <property type="entry name" value="EamA"/>
    <property type="match status" value="2"/>
</dbReference>
<feature type="transmembrane region" description="Helical" evidence="1">
    <location>
        <begin position="62"/>
        <end position="82"/>
    </location>
</feature>
<evidence type="ECO:0000313" key="3">
    <source>
        <dbReference type="EMBL" id="MBD1392836.1"/>
    </source>
</evidence>
<accession>A0A926NN73</accession>
<feature type="transmembrane region" description="Helical" evidence="1">
    <location>
        <begin position="33"/>
        <end position="50"/>
    </location>
</feature>
<evidence type="ECO:0000313" key="4">
    <source>
        <dbReference type="Proteomes" id="UP000619078"/>
    </source>
</evidence>
<dbReference type="InterPro" id="IPR037185">
    <property type="entry name" value="EmrE-like"/>
</dbReference>
<gene>
    <name evidence="3" type="ORF">IDJ76_06995</name>
</gene>
<organism evidence="3 4">
    <name type="scientific">Mucilaginibacter glaciei</name>
    <dbReference type="NCBI Taxonomy" id="2772109"/>
    <lineage>
        <taxon>Bacteria</taxon>
        <taxon>Pseudomonadati</taxon>
        <taxon>Bacteroidota</taxon>
        <taxon>Sphingobacteriia</taxon>
        <taxon>Sphingobacteriales</taxon>
        <taxon>Sphingobacteriaceae</taxon>
        <taxon>Mucilaginibacter</taxon>
    </lineage>
</organism>
<dbReference type="AlphaFoldDB" id="A0A926NN73"/>
<keyword evidence="4" id="KW-1185">Reference proteome</keyword>
<dbReference type="GO" id="GO:0016020">
    <property type="term" value="C:membrane"/>
    <property type="evidence" value="ECO:0007669"/>
    <property type="project" value="InterPro"/>
</dbReference>
<comment type="caution">
    <text evidence="3">The sequence shown here is derived from an EMBL/GenBank/DDBJ whole genome shotgun (WGS) entry which is preliminary data.</text>
</comment>
<feature type="domain" description="EamA" evidence="2">
    <location>
        <begin position="145"/>
        <end position="279"/>
    </location>
</feature>
<feature type="transmembrane region" description="Helical" evidence="1">
    <location>
        <begin position="7"/>
        <end position="27"/>
    </location>
</feature>
<feature type="transmembrane region" description="Helical" evidence="1">
    <location>
        <begin position="262"/>
        <end position="280"/>
    </location>
</feature>
<protein>
    <submittedName>
        <fullName evidence="3">DMT family transporter</fullName>
    </submittedName>
</protein>
<keyword evidence="1" id="KW-0472">Membrane</keyword>
<reference evidence="3" key="1">
    <citation type="submission" date="2020-09" db="EMBL/GenBank/DDBJ databases">
        <title>Novel species of Mucilaginibacter isolated from a glacier on the Tibetan Plateau.</title>
        <authorList>
            <person name="Liu Q."/>
            <person name="Xin Y.-H."/>
        </authorList>
    </citation>
    <scope>NUCLEOTIDE SEQUENCE</scope>
    <source>
        <strain evidence="3">ZB1P21</strain>
    </source>
</reference>
<dbReference type="PANTHER" id="PTHR22911:SF76">
    <property type="entry name" value="EAMA DOMAIN-CONTAINING PROTEIN"/>
    <property type="match status" value="1"/>
</dbReference>
<sequence>MPLNPKLSLVIGILCISFSPIFVKLAGTSPLGAAFYRVFVAWICLLPFCIIKNKLRINRSQLIVAVIAGIVFGVDIAVWNMSLLKISATVSTLIANLAPVWVGLMSYLILKKKSGKLFWIGTGVALAGMMVLVGYQNILHLQFNAGILLAVLASFFYASYIMITKNAMAGIDVFTFMFYSMLSASVFMLLVSLASGNDIIHFSMRVWWCFTGMGLLCQLTGWLTINHSLRYLESTKVSIALLSQTVFAGILAALLLTERLEANEIIGSVIVLAGIAVTFLKNRSGRPIRSMKVRLNEPKP</sequence>
<dbReference type="SUPFAM" id="SSF103481">
    <property type="entry name" value="Multidrug resistance efflux transporter EmrE"/>
    <property type="match status" value="2"/>
</dbReference>
<evidence type="ECO:0000259" key="2">
    <source>
        <dbReference type="Pfam" id="PF00892"/>
    </source>
</evidence>